<dbReference type="PANTHER" id="PTHR43358">
    <property type="entry name" value="ALPHA/BETA-HYDROLASE"/>
    <property type="match status" value="1"/>
</dbReference>
<dbReference type="SUPFAM" id="SSF53474">
    <property type="entry name" value="alpha/beta-Hydrolases"/>
    <property type="match status" value="1"/>
</dbReference>
<evidence type="ECO:0000259" key="2">
    <source>
        <dbReference type="Pfam" id="PF12146"/>
    </source>
</evidence>
<feature type="region of interest" description="Disordered" evidence="1">
    <location>
        <begin position="52"/>
        <end position="196"/>
    </location>
</feature>
<dbReference type="PANTHER" id="PTHR43358:SF4">
    <property type="entry name" value="ALPHA_BETA HYDROLASE FOLD-1 DOMAIN-CONTAINING PROTEIN"/>
    <property type="match status" value="1"/>
</dbReference>
<evidence type="ECO:0000256" key="1">
    <source>
        <dbReference type="SAM" id="MobiDB-lite"/>
    </source>
</evidence>
<organism evidence="4">
    <name type="scientific">Aureococcus anophagefferens</name>
    <name type="common">Harmful bloom alga</name>
    <dbReference type="NCBI Taxonomy" id="44056"/>
    <lineage>
        <taxon>Eukaryota</taxon>
        <taxon>Sar</taxon>
        <taxon>Stramenopiles</taxon>
        <taxon>Ochrophyta</taxon>
        <taxon>Pelagophyceae</taxon>
        <taxon>Pelagomonadales</taxon>
        <taxon>Pelagomonadaceae</taxon>
        <taxon>Aureococcus</taxon>
    </lineage>
</organism>
<feature type="region of interest" description="Disordered" evidence="1">
    <location>
        <begin position="1"/>
        <end position="21"/>
    </location>
</feature>
<dbReference type="InterPro" id="IPR052920">
    <property type="entry name" value="DNA-binding_regulatory"/>
</dbReference>
<protein>
    <recommendedName>
        <fullName evidence="2">Serine aminopeptidase S33 domain-containing protein</fullName>
    </recommendedName>
</protein>
<evidence type="ECO:0000313" key="3">
    <source>
        <dbReference type="EMBL" id="EGB08783.1"/>
    </source>
</evidence>
<feature type="region of interest" description="Disordered" evidence="1">
    <location>
        <begin position="424"/>
        <end position="451"/>
    </location>
</feature>
<dbReference type="InParanoid" id="F0Y836"/>
<evidence type="ECO:0000313" key="4">
    <source>
        <dbReference type="Proteomes" id="UP000002729"/>
    </source>
</evidence>
<dbReference type="EMBL" id="GL833127">
    <property type="protein sequence ID" value="EGB08783.1"/>
    <property type="molecule type" value="Genomic_DNA"/>
</dbReference>
<feature type="domain" description="Serine aminopeptidase S33" evidence="2">
    <location>
        <begin position="878"/>
        <end position="972"/>
    </location>
</feature>
<feature type="compositionally biased region" description="Acidic residues" evidence="1">
    <location>
        <begin position="661"/>
        <end position="672"/>
    </location>
</feature>
<dbReference type="Pfam" id="PF12146">
    <property type="entry name" value="Hydrolase_4"/>
    <property type="match status" value="1"/>
</dbReference>
<dbReference type="AlphaFoldDB" id="F0Y836"/>
<dbReference type="GeneID" id="20228273"/>
<dbReference type="RefSeq" id="XP_009036766.1">
    <property type="nucleotide sequence ID" value="XM_009038518.1"/>
</dbReference>
<dbReference type="KEGG" id="aaf:AURANDRAFT_71549"/>
<proteinExistence type="predicted"/>
<feature type="compositionally biased region" description="Basic and acidic residues" evidence="1">
    <location>
        <begin position="615"/>
        <end position="626"/>
    </location>
</feature>
<dbReference type="eggNOG" id="KOG1552">
    <property type="taxonomic scope" value="Eukaryota"/>
</dbReference>
<feature type="compositionally biased region" description="Pro residues" evidence="1">
    <location>
        <begin position="168"/>
        <end position="186"/>
    </location>
</feature>
<accession>F0Y836</accession>
<feature type="region of interest" description="Disordered" evidence="1">
    <location>
        <begin position="605"/>
        <end position="672"/>
    </location>
</feature>
<dbReference type="InterPro" id="IPR029058">
    <property type="entry name" value="AB_hydrolase_fold"/>
</dbReference>
<dbReference type="OrthoDB" id="10249433at2759"/>
<gene>
    <name evidence="3" type="ORF">AURANDRAFT_71549</name>
</gene>
<dbReference type="Proteomes" id="UP000002729">
    <property type="component" value="Unassembled WGS sequence"/>
</dbReference>
<sequence length="1120" mass="120307">MDYFRSPSKEAPPAPPAPKASSLLNTLMSTHFEVGEVSSELLPPLSEYEAQGAWIGEDRAPRAAAAAPSPPSPGRDAPELTLLERTSEGPANPEKMGVAEYRLAQQKKRRGRSLPPSAGLSGGLAARGGPAPRRPAADLDPDWAGYEAPGGADDEPRLLFPGGRLGPPGAPPSDAPSPRSPEPRPSPVAGRGGAAKNGGVAPFTLLQIFDDSCGVDGRWAVAGAAPDEFTAKTSARAVMSAAALRLGVGAEYVSSLSLYAFSRDGCDRRIDPATPAGALKKCDALVLAVRLVTGPQRAAALRGFRVDIASTSEYALARLLYAQAVAAVMAGFPLPPGDRGALRGSTAVRLGALRLWSRARDLAAKKQCATAAADVVRPLAITLLATHGAETFAPRAAFEDVGDVSNGVLRDLDALLVEDERRQAKAAAAPEVPGTSSGGNAPAGPSETERAQLERQGIEIEIVESVEDVQYFNDGAKPESDFLELVSSLPLYGAALFPCAVRRRAAGERRDADDDAPKSAVANRVLAISREGAAVLTADLRTELQLIPMNKLRRWHAALDSICFESEKPFDHWSPNFLRRRSADGETQAKRKRLRRLAATARGKVRGRASLGGDEAARDAGGDRAKARPKSWTSWATALLGGAEAKSEREKPLPPPPASLSDEEDESSDSDLEAPMQRVRFELLLVERPGQVGYRSREIVDLLDDYSVFDLVEDRPRCQYQGRTRERNSKLQSLISRPFSTRQYHSIFGTGLPMNGTSRVARATVGTSEQMASEGGGALGDQPTVYNALVSAVVRPPRFLYDARLLGPSSFEFGGKRFFRHDLVIRNQHGLRLHCSHWRPAAPEHQRAAARPCVVFMHANSASRIQACSYLPVALSLGCSMFAFDCCGSGVSDGTYVSLGYHEADDLLVALTHLRKRKDTGPLVVWGHSMGAASVIYYQGRYRGSYPRIDAAVLDSPYADFEELANHLVKQNSAVATGSLGKYVVGFSLTRMALNLVLESIDASCLQLAKFSPLKDLSPISHAATCVTPALFMQARSDRIIALSHVEGLANRYGGTRKLAIVDGTHSSPRNGAARHFIAMYLKKNVKLPPEAARPDTRNRDRYLELSPWHRPRSALPPCT</sequence>
<dbReference type="Gene3D" id="3.40.50.1820">
    <property type="entry name" value="alpha/beta hydrolase"/>
    <property type="match status" value="1"/>
</dbReference>
<name>F0Y836_AURAN</name>
<reference evidence="3 4" key="1">
    <citation type="journal article" date="2011" name="Proc. Natl. Acad. Sci. U.S.A.">
        <title>Niche of harmful alga Aureococcus anophagefferens revealed through ecogenomics.</title>
        <authorList>
            <person name="Gobler C.J."/>
            <person name="Berry D.L."/>
            <person name="Dyhrman S.T."/>
            <person name="Wilhelm S.W."/>
            <person name="Salamov A."/>
            <person name="Lobanov A.V."/>
            <person name="Zhang Y."/>
            <person name="Collier J.L."/>
            <person name="Wurch L.L."/>
            <person name="Kustka A.B."/>
            <person name="Dill B.D."/>
            <person name="Shah M."/>
            <person name="VerBerkmoes N.C."/>
            <person name="Kuo A."/>
            <person name="Terry A."/>
            <person name="Pangilinan J."/>
            <person name="Lindquist E.A."/>
            <person name="Lucas S."/>
            <person name="Paulsen I.T."/>
            <person name="Hattenrath-Lehmann T.K."/>
            <person name="Talmage S.C."/>
            <person name="Walker E.A."/>
            <person name="Koch F."/>
            <person name="Burson A.M."/>
            <person name="Marcoval M.A."/>
            <person name="Tang Y.Z."/>
            <person name="Lecleir G.R."/>
            <person name="Coyne K.J."/>
            <person name="Berg G.M."/>
            <person name="Bertrand E.M."/>
            <person name="Saito M.A."/>
            <person name="Gladyshev V.N."/>
            <person name="Grigoriev I.V."/>
        </authorList>
    </citation>
    <scope>NUCLEOTIDE SEQUENCE [LARGE SCALE GENOMIC DNA]</scope>
    <source>
        <strain evidence="4">CCMP 1984</strain>
    </source>
</reference>
<keyword evidence="4" id="KW-1185">Reference proteome</keyword>
<dbReference type="InterPro" id="IPR022742">
    <property type="entry name" value="Hydrolase_4"/>
</dbReference>